<evidence type="ECO:0000256" key="2">
    <source>
        <dbReference type="ARBA" id="ARBA00022803"/>
    </source>
</evidence>
<evidence type="ECO:0000313" key="5">
    <source>
        <dbReference type="EMBL" id="KAF0984527.1"/>
    </source>
</evidence>
<dbReference type="VEuPathDB" id="AmoebaDB:NfTy_001060"/>
<feature type="repeat" description="TPR" evidence="3">
    <location>
        <begin position="307"/>
        <end position="340"/>
    </location>
</feature>
<dbReference type="InterPro" id="IPR050498">
    <property type="entry name" value="Ycf3"/>
</dbReference>
<dbReference type="PANTHER" id="PTHR44858">
    <property type="entry name" value="TETRATRICOPEPTIDE REPEAT PROTEIN 6"/>
    <property type="match status" value="1"/>
</dbReference>
<feature type="compositionally biased region" description="Low complexity" evidence="4">
    <location>
        <begin position="378"/>
        <end position="395"/>
    </location>
</feature>
<dbReference type="Gene3D" id="1.25.40.10">
    <property type="entry name" value="Tetratricopeptide repeat domain"/>
    <property type="match status" value="3"/>
</dbReference>
<dbReference type="RefSeq" id="XP_044569240.1">
    <property type="nucleotide sequence ID" value="XM_044707655.1"/>
</dbReference>
<name>A0A6A5C5F5_NAEFO</name>
<feature type="compositionally biased region" description="Polar residues" evidence="4">
    <location>
        <begin position="396"/>
        <end position="405"/>
    </location>
</feature>
<dbReference type="AlphaFoldDB" id="A0A6A5C5F5"/>
<dbReference type="EMBL" id="VFQX01000002">
    <property type="protein sequence ID" value="KAF0984527.1"/>
    <property type="molecule type" value="Genomic_DNA"/>
</dbReference>
<dbReference type="OMA" id="MVEANIN"/>
<dbReference type="PROSITE" id="PS50005">
    <property type="entry name" value="TPR"/>
    <property type="match status" value="1"/>
</dbReference>
<dbReference type="InterPro" id="IPR011990">
    <property type="entry name" value="TPR-like_helical_dom_sf"/>
</dbReference>
<evidence type="ECO:0000256" key="1">
    <source>
        <dbReference type="ARBA" id="ARBA00022737"/>
    </source>
</evidence>
<comment type="caution">
    <text evidence="5">The sequence shown here is derived from an EMBL/GenBank/DDBJ whole genome shotgun (WGS) entry which is preliminary data.</text>
</comment>
<sequence length="604" mass="69301">MNKILQALVQEGLITWPEMEEQRTRMLLREDVSEEDGNIFFKQFLEEMEEVKGSLSLDFSEMEKEMSILIHSAQEEAEKIASGLLIENKPSISSSSDLQNTESKQPNASPTQYVIHLIREMNQATDFKIVDSLLQELKIKMTAIESEPGIDLTTFHLSFASTDNYRFALFCVLLHFRMRNQHERAIGLCDEFLQLSGVENTNLHGLVLYLRGCCMMDLKRNVEAIIDFTKVISNYQYFRAYISRSVVFQRTGNVEKALNDLNVAIEKNPGIALLFKCRGDLYSKSLKNYEMALRDYNQSILLTSDYFTAYLERAYVYSTLQQYDMALSDCNRCIKLKPDSISCLMLRAQLHEKISNLEAARNDYIHILQLDPNNSEVSQKLQQSSPQKLSKQQSPNRSVTPSISVVSEKRMSPSRQGNLENVRFILQSKIKDISQATSLPAAFRILQMILDILDLHSNSIHESFIDTIVKISEEGHWAELLVPLFHKIIMKDSRRANYEVNSLLASMGDNSLSLLFALSLMIRAMCNEDLGDFTSALNDYDEVIQKFEQKFEHAHLRKASLLLYKLCKPDQALQCLDIYLKLDPRNASAQNMRYKALQMKSSMK</sequence>
<protein>
    <submittedName>
        <fullName evidence="5">Uncharacterized protein</fullName>
    </submittedName>
</protein>
<dbReference type="Proteomes" id="UP000444721">
    <property type="component" value="Unassembled WGS sequence"/>
</dbReference>
<evidence type="ECO:0000313" key="6">
    <source>
        <dbReference type="Proteomes" id="UP000444721"/>
    </source>
</evidence>
<evidence type="ECO:0000256" key="3">
    <source>
        <dbReference type="PROSITE-ProRule" id="PRU00339"/>
    </source>
</evidence>
<accession>A0A6A5C5F5</accession>
<reference evidence="5 6" key="1">
    <citation type="journal article" date="2019" name="Sci. Rep.">
        <title>Nanopore sequencing improves the draft genome of the human pathogenic amoeba Naegleria fowleri.</title>
        <authorList>
            <person name="Liechti N."/>
            <person name="Schurch N."/>
            <person name="Bruggmann R."/>
            <person name="Wittwer M."/>
        </authorList>
    </citation>
    <scope>NUCLEOTIDE SEQUENCE [LARGE SCALE GENOMIC DNA]</scope>
    <source>
        <strain evidence="5 6">ATCC 30894</strain>
    </source>
</reference>
<dbReference type="Pfam" id="PF13181">
    <property type="entry name" value="TPR_8"/>
    <property type="match status" value="1"/>
</dbReference>
<dbReference type="PANTHER" id="PTHR44858:SF1">
    <property type="entry name" value="UDP-N-ACETYLGLUCOSAMINE--PEPTIDE N-ACETYLGLUCOSAMINYLTRANSFERASE SPINDLY-RELATED"/>
    <property type="match status" value="1"/>
</dbReference>
<proteinExistence type="predicted"/>
<dbReference type="SMART" id="SM00028">
    <property type="entry name" value="TPR"/>
    <property type="match status" value="7"/>
</dbReference>
<dbReference type="InterPro" id="IPR019734">
    <property type="entry name" value="TPR_rpt"/>
</dbReference>
<feature type="region of interest" description="Disordered" evidence="4">
    <location>
        <begin position="376"/>
        <end position="414"/>
    </location>
</feature>
<gene>
    <name evidence="5" type="ORF">FDP41_000426</name>
</gene>
<organism evidence="5 6">
    <name type="scientific">Naegleria fowleri</name>
    <name type="common">Brain eating amoeba</name>
    <dbReference type="NCBI Taxonomy" id="5763"/>
    <lineage>
        <taxon>Eukaryota</taxon>
        <taxon>Discoba</taxon>
        <taxon>Heterolobosea</taxon>
        <taxon>Tetramitia</taxon>
        <taxon>Eutetramitia</taxon>
        <taxon>Vahlkampfiidae</taxon>
        <taxon>Naegleria</taxon>
    </lineage>
</organism>
<dbReference type="VEuPathDB" id="AmoebaDB:FDP41_000426"/>
<keyword evidence="2 3" id="KW-0802">TPR repeat</keyword>
<dbReference type="VEuPathDB" id="AmoebaDB:NF0005840"/>
<dbReference type="GeneID" id="68107644"/>
<dbReference type="SUPFAM" id="SSF48452">
    <property type="entry name" value="TPR-like"/>
    <property type="match status" value="3"/>
</dbReference>
<keyword evidence="1" id="KW-0677">Repeat</keyword>
<dbReference type="OrthoDB" id="1926212at2759"/>
<keyword evidence="6" id="KW-1185">Reference proteome</keyword>
<evidence type="ECO:0000256" key="4">
    <source>
        <dbReference type="SAM" id="MobiDB-lite"/>
    </source>
</evidence>